<evidence type="ECO:0000259" key="7">
    <source>
        <dbReference type="Pfam" id="PF01656"/>
    </source>
</evidence>
<keyword evidence="3 6" id="KW-0812">Transmembrane</keyword>
<accession>A0A1H4GJB4</accession>
<dbReference type="STRING" id="425514.SAMN05443550_11095"/>
<keyword evidence="4 6" id="KW-1133">Transmembrane helix</keyword>
<dbReference type="PANTHER" id="PTHR32309">
    <property type="entry name" value="TYROSINE-PROTEIN KINASE"/>
    <property type="match status" value="1"/>
</dbReference>
<keyword evidence="10" id="KW-1185">Reference proteome</keyword>
<evidence type="ECO:0000256" key="3">
    <source>
        <dbReference type="ARBA" id="ARBA00022692"/>
    </source>
</evidence>
<evidence type="ECO:0000256" key="4">
    <source>
        <dbReference type="ARBA" id="ARBA00022989"/>
    </source>
</evidence>
<evidence type="ECO:0000313" key="10">
    <source>
        <dbReference type="Proteomes" id="UP000198850"/>
    </source>
</evidence>
<keyword evidence="2" id="KW-1003">Cell membrane</keyword>
<feature type="transmembrane region" description="Helical" evidence="6">
    <location>
        <begin position="12"/>
        <end position="32"/>
    </location>
</feature>
<dbReference type="InterPro" id="IPR050445">
    <property type="entry name" value="Bact_polysacc_biosynth/exp"/>
</dbReference>
<protein>
    <submittedName>
        <fullName evidence="9">Uncharacterized protein involved in exopolysaccharide biosynthesis</fullName>
    </submittedName>
</protein>
<feature type="domain" description="Polysaccharide chain length determinant N-terminal" evidence="8">
    <location>
        <begin position="1"/>
        <end position="85"/>
    </location>
</feature>
<sequence>MDIKAFFKIVNRYKWILILVPVIAATITYFLVKNLPKKYSSEAQIATGLIDQSKQVSGAQQADYFKINSQFNSIIEKMKMRKIISILSFNLMVHDLTDPKTSFKKYSEKLDSLSAEDRRKVAELYIKKIQTRAISNPSDNKGEYKLYDLIASMDYDEVALNKNLDIIHQENSDFINVKFTSANPQLSAFVVNTLTSDFINSYGIDVNYNQNQSISVLDSILKTKERDMNIKNSALKDFKMQNGVLNLDKQSALVYQQITQTEDKKAQVIRDIQASQGAIAAIDSKLRGTDPNMGRNVIGDNSEILNIKSQLEAANRRYVDGNFKLEDKKRVDSLTALQVAITSRNSDKYIVDPQVSRQNLLQQKYTLETTVAQLNASVKSIDNELATARSKYDAMVPFDAGIQNYNRDADMATKDYLEALNRVNQTQTEQNIGLKLQIAQIGMPGLPEPSKTIIFVALSGVAAFFICFAILFTLFFMDSSIHTSQQLVAATKSKVVGSLNLIPDADKTIKTIWNDTDVNNNYSIHKELLRSLRFEINAQMAADDSRILGITSLQPGEGKTLVATNLAYAYAMTGKKVLLIGGDQASPVLSDSKQLIKSQNFETFLVSREIKVEDLITRLSKVDHHKSLLEIQTERNLKSGFDVLKKQFDIIIIDIESLTDINIAKEWLSFTERSFAVFAAGKPLSDADKDLVSFLKNQPGFMGWVINKVRLTEIKD</sequence>
<dbReference type="GO" id="GO:0004713">
    <property type="term" value="F:protein tyrosine kinase activity"/>
    <property type="evidence" value="ECO:0007669"/>
    <property type="project" value="TreeGrafter"/>
</dbReference>
<gene>
    <name evidence="9" type="ORF">SAMN05443550_11095</name>
</gene>
<reference evidence="9 10" key="1">
    <citation type="submission" date="2016-10" db="EMBL/GenBank/DDBJ databases">
        <authorList>
            <person name="de Groot N.N."/>
        </authorList>
    </citation>
    <scope>NUCLEOTIDE SEQUENCE [LARGE SCALE GENOMIC DNA]</scope>
    <source>
        <strain evidence="9 10">DSM 19033</strain>
    </source>
</reference>
<dbReference type="Pfam" id="PF02706">
    <property type="entry name" value="Wzz"/>
    <property type="match status" value="1"/>
</dbReference>
<dbReference type="RefSeq" id="WP_090558755.1">
    <property type="nucleotide sequence ID" value="NZ_FNRA01000010.1"/>
</dbReference>
<name>A0A1H4GJB4_9SPHI</name>
<dbReference type="EMBL" id="FNRA01000010">
    <property type="protein sequence ID" value="SEB09371.1"/>
    <property type="molecule type" value="Genomic_DNA"/>
</dbReference>
<keyword evidence="5 6" id="KW-0472">Membrane</keyword>
<dbReference type="InterPro" id="IPR027417">
    <property type="entry name" value="P-loop_NTPase"/>
</dbReference>
<dbReference type="PANTHER" id="PTHR32309:SF13">
    <property type="entry name" value="FERRIC ENTEROBACTIN TRANSPORT PROTEIN FEPE"/>
    <property type="match status" value="1"/>
</dbReference>
<comment type="subcellular location">
    <subcellularLocation>
        <location evidence="1">Cell membrane</location>
        <topology evidence="1">Multi-pass membrane protein</topology>
    </subcellularLocation>
</comment>
<dbReference type="InterPro" id="IPR002586">
    <property type="entry name" value="CobQ/CobB/MinD/ParA_Nub-bd_dom"/>
</dbReference>
<evidence type="ECO:0000259" key="8">
    <source>
        <dbReference type="Pfam" id="PF02706"/>
    </source>
</evidence>
<evidence type="ECO:0000256" key="1">
    <source>
        <dbReference type="ARBA" id="ARBA00004651"/>
    </source>
</evidence>
<dbReference type="OrthoDB" id="972983at2"/>
<evidence type="ECO:0000313" key="9">
    <source>
        <dbReference type="EMBL" id="SEB09371.1"/>
    </source>
</evidence>
<dbReference type="SUPFAM" id="SSF52540">
    <property type="entry name" value="P-loop containing nucleoside triphosphate hydrolases"/>
    <property type="match status" value="1"/>
</dbReference>
<dbReference type="GO" id="GO:0005886">
    <property type="term" value="C:plasma membrane"/>
    <property type="evidence" value="ECO:0007669"/>
    <property type="project" value="UniProtKB-SubCell"/>
</dbReference>
<dbReference type="AlphaFoldDB" id="A0A1H4GJB4"/>
<dbReference type="Pfam" id="PF01656">
    <property type="entry name" value="CbiA"/>
    <property type="match status" value="1"/>
</dbReference>
<proteinExistence type="predicted"/>
<dbReference type="InterPro" id="IPR003856">
    <property type="entry name" value="LPS_length_determ_N"/>
</dbReference>
<organism evidence="9 10">
    <name type="scientific">Pedobacter hartonius</name>
    <dbReference type="NCBI Taxonomy" id="425514"/>
    <lineage>
        <taxon>Bacteria</taxon>
        <taxon>Pseudomonadati</taxon>
        <taxon>Bacteroidota</taxon>
        <taxon>Sphingobacteriia</taxon>
        <taxon>Sphingobacteriales</taxon>
        <taxon>Sphingobacteriaceae</taxon>
        <taxon>Pedobacter</taxon>
    </lineage>
</organism>
<dbReference type="Gene3D" id="3.40.50.300">
    <property type="entry name" value="P-loop containing nucleotide triphosphate hydrolases"/>
    <property type="match status" value="1"/>
</dbReference>
<evidence type="ECO:0000256" key="5">
    <source>
        <dbReference type="ARBA" id="ARBA00023136"/>
    </source>
</evidence>
<dbReference type="Proteomes" id="UP000198850">
    <property type="component" value="Unassembled WGS sequence"/>
</dbReference>
<evidence type="ECO:0000256" key="6">
    <source>
        <dbReference type="SAM" id="Phobius"/>
    </source>
</evidence>
<feature type="transmembrane region" description="Helical" evidence="6">
    <location>
        <begin position="453"/>
        <end position="477"/>
    </location>
</feature>
<evidence type="ECO:0000256" key="2">
    <source>
        <dbReference type="ARBA" id="ARBA00022475"/>
    </source>
</evidence>
<feature type="domain" description="CobQ/CobB/MinD/ParA nucleotide binding" evidence="7">
    <location>
        <begin position="550"/>
        <end position="710"/>
    </location>
</feature>